<dbReference type="PANTHER" id="PTHR37507:SF2">
    <property type="entry name" value="SPORULATION PROTEIN YDCC"/>
    <property type="match status" value="1"/>
</dbReference>
<sequence>MRRPTFFLLLLALPGMTITAEEVIEAVDANMAYDTLTAVAKMEIVTPEGDTRTKLMTIIARGSDDALIEVTYPQREAGTRQLRLGDELWLYIPAEDKELKLTGNMLRRSMLGSDYSYEDMMSRHELLDDYDAELEQTEDYRGRSCYVILLTARRPDVTYRTRRVWIDVELLVPLKQEMFAASGTLLKESTMGGIAQYGDRWYPTVTVMRDLVRGSGKTTVTMSNLTFDVEIPDGTFSKSNLRG</sequence>
<dbReference type="CDD" id="cd16329">
    <property type="entry name" value="LolA_like"/>
    <property type="match status" value="1"/>
</dbReference>
<dbReference type="InterPro" id="IPR052944">
    <property type="entry name" value="Sporulation_related"/>
</dbReference>
<organism evidence="3 4">
    <name type="scientific">Candidatus Coatesbacteria bacterium RBG_13_66_14</name>
    <dbReference type="NCBI Taxonomy" id="1817816"/>
    <lineage>
        <taxon>Bacteria</taxon>
        <taxon>Candidatus Coatesiibacteriota</taxon>
    </lineage>
</organism>
<comment type="caution">
    <text evidence="3">The sequence shown here is derived from an EMBL/GenBank/DDBJ whole genome shotgun (WGS) entry which is preliminary data.</text>
</comment>
<dbReference type="EMBL" id="MFAF01000037">
    <property type="protein sequence ID" value="OGD78409.1"/>
    <property type="molecule type" value="Genomic_DNA"/>
</dbReference>
<feature type="signal peptide" evidence="1">
    <location>
        <begin position="1"/>
        <end position="20"/>
    </location>
</feature>
<name>A0A1F5FFJ2_9BACT</name>
<feature type="chain" id="PRO_5009518555" description="Uncharacterized protein TP-0789 domain-containing protein" evidence="1">
    <location>
        <begin position="21"/>
        <end position="243"/>
    </location>
</feature>
<dbReference type="Proteomes" id="UP000177187">
    <property type="component" value="Unassembled WGS sequence"/>
</dbReference>
<dbReference type="AlphaFoldDB" id="A0A1F5FFJ2"/>
<dbReference type="Gene3D" id="2.50.20.10">
    <property type="entry name" value="Lipoprotein localisation LolA/LolB/LppX"/>
    <property type="match status" value="1"/>
</dbReference>
<proteinExistence type="predicted"/>
<evidence type="ECO:0000256" key="1">
    <source>
        <dbReference type="SAM" id="SignalP"/>
    </source>
</evidence>
<accession>A0A1F5FFJ2</accession>
<evidence type="ECO:0000259" key="2">
    <source>
        <dbReference type="Pfam" id="PF17131"/>
    </source>
</evidence>
<evidence type="ECO:0000313" key="4">
    <source>
        <dbReference type="Proteomes" id="UP000177187"/>
    </source>
</evidence>
<protein>
    <recommendedName>
        <fullName evidence="2">Uncharacterized protein TP-0789 domain-containing protein</fullName>
    </recommendedName>
</protein>
<feature type="domain" description="Uncharacterized protein TP-0789" evidence="2">
    <location>
        <begin position="63"/>
        <end position="242"/>
    </location>
</feature>
<dbReference type="InterPro" id="IPR033399">
    <property type="entry name" value="TP_0789-like"/>
</dbReference>
<dbReference type="Pfam" id="PF17131">
    <property type="entry name" value="LolA_like"/>
    <property type="match status" value="1"/>
</dbReference>
<dbReference type="STRING" id="1817816.A2Y64_02955"/>
<reference evidence="3 4" key="1">
    <citation type="journal article" date="2016" name="Nat. Commun.">
        <title>Thousands of microbial genomes shed light on interconnected biogeochemical processes in an aquifer system.</title>
        <authorList>
            <person name="Anantharaman K."/>
            <person name="Brown C.T."/>
            <person name="Hug L.A."/>
            <person name="Sharon I."/>
            <person name="Castelle C.J."/>
            <person name="Probst A.J."/>
            <person name="Thomas B.C."/>
            <person name="Singh A."/>
            <person name="Wilkins M.J."/>
            <person name="Karaoz U."/>
            <person name="Brodie E.L."/>
            <person name="Williams K.H."/>
            <person name="Hubbard S.S."/>
            <person name="Banfield J.F."/>
        </authorList>
    </citation>
    <scope>NUCLEOTIDE SEQUENCE [LARGE SCALE GENOMIC DNA]</scope>
</reference>
<keyword evidence="1" id="KW-0732">Signal</keyword>
<evidence type="ECO:0000313" key="3">
    <source>
        <dbReference type="EMBL" id="OGD78409.1"/>
    </source>
</evidence>
<gene>
    <name evidence="3" type="ORF">A2Y64_02955</name>
</gene>
<dbReference type="PANTHER" id="PTHR37507">
    <property type="entry name" value="SPORULATION PROTEIN YDCC"/>
    <property type="match status" value="1"/>
</dbReference>